<evidence type="ECO:0000259" key="1">
    <source>
        <dbReference type="Pfam" id="PF08378"/>
    </source>
</evidence>
<sequence length="301" mass="35344">MLLKSRLLSEKLHYYHALSGRTRFTANQLEDFHTHFNGYKGEQEFVQLVKSFSDAIILWDLNIRSKFKGSAQFDVIIIHQNTVIHYDIKNYKGQFTMRDGSLVNDFGRDFKNPDHQLIRAHHILEDVVHHYDNQYVIESYIVFINNQFHLRGNTDNPRWLFRSILNNHLKKYSHSNFMLDDNQSLGHHLIKVSHPELNINPLERTSFSMEMIGLKCLYCDTLIREVTTKVKYYKCESCGKNEVIRLITFKSLSDLYYLKGEPFTITEAIEWCEGVSRASISRVLATNFKKIGSSRATKYHL</sequence>
<name>A0A4R6BVE8_9STAP</name>
<protein>
    <submittedName>
        <fullName evidence="2">NERD domain-containing protein</fullName>
    </submittedName>
</protein>
<keyword evidence="3" id="KW-1185">Reference proteome</keyword>
<dbReference type="OrthoDB" id="2417001at2"/>
<feature type="domain" description="NERD" evidence="1">
    <location>
        <begin position="38"/>
        <end position="144"/>
    </location>
</feature>
<proteinExistence type="predicted"/>
<dbReference type="Proteomes" id="UP000294802">
    <property type="component" value="Unassembled WGS sequence"/>
</dbReference>
<dbReference type="AlphaFoldDB" id="A0A4R6BVE8"/>
<reference evidence="2 3" key="1">
    <citation type="submission" date="2019-01" db="EMBL/GenBank/DDBJ databases">
        <title>Draft genome sequences of the type strains of six Macrococcus species.</title>
        <authorList>
            <person name="Mazhar S."/>
            <person name="Altermann E."/>
            <person name="Hill C."/>
            <person name="Mcauliffe O."/>
        </authorList>
    </citation>
    <scope>NUCLEOTIDE SEQUENCE [LARGE SCALE GENOMIC DNA]</scope>
    <source>
        <strain evidence="2 3">CCM4815</strain>
    </source>
</reference>
<accession>A0A4R6BVE8</accession>
<evidence type="ECO:0000313" key="3">
    <source>
        <dbReference type="Proteomes" id="UP000294802"/>
    </source>
</evidence>
<dbReference type="EMBL" id="SCWB01000005">
    <property type="protein sequence ID" value="TDM12251.1"/>
    <property type="molecule type" value="Genomic_DNA"/>
</dbReference>
<comment type="caution">
    <text evidence="2">The sequence shown here is derived from an EMBL/GenBank/DDBJ whole genome shotgun (WGS) entry which is preliminary data.</text>
</comment>
<dbReference type="RefSeq" id="WP_133443421.1">
    <property type="nucleotide sequence ID" value="NZ_SCWB01000005.1"/>
</dbReference>
<evidence type="ECO:0000313" key="2">
    <source>
        <dbReference type="EMBL" id="TDM12251.1"/>
    </source>
</evidence>
<dbReference type="InterPro" id="IPR011528">
    <property type="entry name" value="NERD"/>
</dbReference>
<organism evidence="2 3">
    <name type="scientific">Macrococcus lamae</name>
    <dbReference type="NCBI Taxonomy" id="198484"/>
    <lineage>
        <taxon>Bacteria</taxon>
        <taxon>Bacillati</taxon>
        <taxon>Bacillota</taxon>
        <taxon>Bacilli</taxon>
        <taxon>Bacillales</taxon>
        <taxon>Staphylococcaceae</taxon>
        <taxon>Macrococcus</taxon>
    </lineage>
</organism>
<dbReference type="Pfam" id="PF08378">
    <property type="entry name" value="NERD"/>
    <property type="match status" value="1"/>
</dbReference>
<gene>
    <name evidence="2" type="ORF">ERX29_04075</name>
</gene>